<dbReference type="PIRSF" id="PIRSF036979">
    <property type="entry name" value="Arginase"/>
    <property type="match status" value="1"/>
</dbReference>
<dbReference type="EMBL" id="WXEX01000001">
    <property type="protein sequence ID" value="MZP41804.1"/>
    <property type="molecule type" value="Genomic_DNA"/>
</dbReference>
<dbReference type="InterPro" id="IPR006035">
    <property type="entry name" value="Ureohydrolase"/>
</dbReference>
<comment type="similarity">
    <text evidence="4">Belongs to the arginase family.</text>
</comment>
<feature type="binding site" evidence="3">
    <location>
        <position position="128"/>
    </location>
    <ligand>
        <name>Mn(2+)</name>
        <dbReference type="ChEBI" id="CHEBI:29035"/>
        <label>1</label>
    </ligand>
</feature>
<dbReference type="PRINTS" id="PR00116">
    <property type="entry name" value="ARGINASE"/>
</dbReference>
<dbReference type="InterPro" id="IPR023696">
    <property type="entry name" value="Ureohydrolase_dom_sf"/>
</dbReference>
<keyword evidence="1 3" id="KW-0479">Metal-binding</keyword>
<dbReference type="PROSITE" id="PS51409">
    <property type="entry name" value="ARGINASE_2"/>
    <property type="match status" value="1"/>
</dbReference>
<dbReference type="Gene3D" id="3.40.800.10">
    <property type="entry name" value="Ureohydrolase domain"/>
    <property type="match status" value="1"/>
</dbReference>
<protein>
    <recommendedName>
        <fullName evidence="7">Agmatinase</fullName>
    </recommendedName>
</protein>
<keyword evidence="3" id="KW-0464">Manganese</keyword>
<accession>A0A845L982</accession>
<keyword evidence="6" id="KW-1185">Reference proteome</keyword>
<dbReference type="GO" id="GO:0008783">
    <property type="term" value="F:agmatinase activity"/>
    <property type="evidence" value="ECO:0007669"/>
    <property type="project" value="TreeGrafter"/>
</dbReference>
<organism evidence="5 6">
    <name type="scientific">Heliomicrobium gestii</name>
    <name type="common">Heliobacterium gestii</name>
    <dbReference type="NCBI Taxonomy" id="2699"/>
    <lineage>
        <taxon>Bacteria</taxon>
        <taxon>Bacillati</taxon>
        <taxon>Bacillota</taxon>
        <taxon>Clostridia</taxon>
        <taxon>Eubacteriales</taxon>
        <taxon>Heliobacteriaceae</taxon>
        <taxon>Heliomicrobium</taxon>
    </lineage>
</organism>
<dbReference type="AlphaFoldDB" id="A0A845L982"/>
<dbReference type="GO" id="GO:0033389">
    <property type="term" value="P:putrescine biosynthetic process from arginine, via agmatine"/>
    <property type="evidence" value="ECO:0007669"/>
    <property type="project" value="TreeGrafter"/>
</dbReference>
<sequence length="288" mass="32462">MNNDWGGLRVEDIHSADFFIIGIPYDAGAGTRRGQAAAPSYIRNMSYKLPSCTRKGIDLTNLRLFDLGDVEINQQEIFATIKNIEKKLDERCGLARTIMIGGDHSVTYPSFKKASGQRSTGLVWFDAHPDVLDTYQNSKYSHGSPLRRIIEDTHIDTDNIMLVGTRFYELDEFNYIKSKQIYEMPAYEINDSIEYATKFSTRVNEIASRVDQLYVSIDIDVIDSGLIVGTGAPVTGGITPHQLFTMINVIPPKAQYFDIMEYSPICDFNDIGARFILVLLSEILSNFK</sequence>
<gene>
    <name evidence="5" type="ORF">GTO89_02005</name>
</gene>
<evidence type="ECO:0008006" key="7">
    <source>
        <dbReference type="Google" id="ProtNLM"/>
    </source>
</evidence>
<dbReference type="Pfam" id="PF00491">
    <property type="entry name" value="Arginase"/>
    <property type="match status" value="1"/>
</dbReference>
<reference evidence="5 6" key="1">
    <citation type="submission" date="2020-01" db="EMBL/GenBank/DDBJ databases">
        <title>Whole genome sequence of Heliobacterium gestii DSM 11169.</title>
        <authorList>
            <person name="Kyndt J.A."/>
            <person name="Meyer T.E."/>
        </authorList>
    </citation>
    <scope>NUCLEOTIDE SEQUENCE [LARGE SCALE GENOMIC DNA]</scope>
    <source>
        <strain evidence="5 6">DSM 11169</strain>
    </source>
</reference>
<proteinExistence type="inferred from homology"/>
<dbReference type="OrthoDB" id="9788689at2"/>
<name>A0A845L982_HELGE</name>
<dbReference type="SUPFAM" id="SSF52768">
    <property type="entry name" value="Arginase/deacetylase"/>
    <property type="match status" value="1"/>
</dbReference>
<dbReference type="Proteomes" id="UP000471031">
    <property type="component" value="Unassembled WGS sequence"/>
</dbReference>
<evidence type="ECO:0000313" key="6">
    <source>
        <dbReference type="Proteomes" id="UP000471031"/>
    </source>
</evidence>
<feature type="binding site" evidence="3">
    <location>
        <position position="218"/>
    </location>
    <ligand>
        <name>Mn(2+)</name>
        <dbReference type="ChEBI" id="CHEBI:29035"/>
        <label>1</label>
    </ligand>
</feature>
<comment type="cofactor">
    <cofactor evidence="3">
        <name>Mn(2+)</name>
        <dbReference type="ChEBI" id="CHEBI:29035"/>
    </cofactor>
    <text evidence="3">Binds 2 manganese ions per subunit.</text>
</comment>
<evidence type="ECO:0000256" key="2">
    <source>
        <dbReference type="ARBA" id="ARBA00022801"/>
    </source>
</evidence>
<feature type="binding site" evidence="3">
    <location>
        <position position="220"/>
    </location>
    <ligand>
        <name>Mn(2+)</name>
        <dbReference type="ChEBI" id="CHEBI:29035"/>
        <label>1</label>
    </ligand>
</feature>
<dbReference type="PANTHER" id="PTHR11358:SF26">
    <property type="entry name" value="GUANIDINO ACID HYDROLASE, MITOCHONDRIAL"/>
    <property type="match status" value="1"/>
</dbReference>
<feature type="binding site" evidence="3">
    <location>
        <position position="130"/>
    </location>
    <ligand>
        <name>Mn(2+)</name>
        <dbReference type="ChEBI" id="CHEBI:29035"/>
        <label>1</label>
    </ligand>
</feature>
<dbReference type="GO" id="GO:0046872">
    <property type="term" value="F:metal ion binding"/>
    <property type="evidence" value="ECO:0007669"/>
    <property type="project" value="UniProtKB-KW"/>
</dbReference>
<feature type="binding site" evidence="3">
    <location>
        <position position="104"/>
    </location>
    <ligand>
        <name>Mn(2+)</name>
        <dbReference type="ChEBI" id="CHEBI:29035"/>
        <label>1</label>
    </ligand>
</feature>
<feature type="binding site" evidence="3">
    <location>
        <position position="126"/>
    </location>
    <ligand>
        <name>Mn(2+)</name>
        <dbReference type="ChEBI" id="CHEBI:29035"/>
        <label>2</label>
    </ligand>
</feature>
<evidence type="ECO:0000256" key="3">
    <source>
        <dbReference type="PIRSR" id="PIRSR036979-1"/>
    </source>
</evidence>
<keyword evidence="2" id="KW-0378">Hydrolase</keyword>
<evidence type="ECO:0000313" key="5">
    <source>
        <dbReference type="EMBL" id="MZP41804.1"/>
    </source>
</evidence>
<evidence type="ECO:0000256" key="4">
    <source>
        <dbReference type="PROSITE-ProRule" id="PRU00742"/>
    </source>
</evidence>
<evidence type="ECO:0000256" key="1">
    <source>
        <dbReference type="ARBA" id="ARBA00022723"/>
    </source>
</evidence>
<dbReference type="RefSeq" id="WP_161260370.1">
    <property type="nucleotide sequence ID" value="NZ_JAFBDC010000001.1"/>
</dbReference>
<comment type="caution">
    <text evidence="5">The sequence shown here is derived from an EMBL/GenBank/DDBJ whole genome shotgun (WGS) entry which is preliminary data.</text>
</comment>
<dbReference type="PANTHER" id="PTHR11358">
    <property type="entry name" value="ARGINASE/AGMATINASE"/>
    <property type="match status" value="1"/>
</dbReference>